<dbReference type="Gene3D" id="3.30.420.10">
    <property type="entry name" value="Ribonuclease H-like superfamily/Ribonuclease H"/>
    <property type="match status" value="1"/>
</dbReference>
<dbReference type="InterPro" id="IPR038720">
    <property type="entry name" value="YprB_RNase_H-like_dom"/>
</dbReference>
<name>A0ABR9QNY8_9BACI</name>
<dbReference type="SUPFAM" id="SSF48452">
    <property type="entry name" value="TPR-like"/>
    <property type="match status" value="1"/>
</dbReference>
<dbReference type="PANTHER" id="PTHR38462:SF1">
    <property type="entry name" value="YPRB RIBONUCLEASE H-LIKE DOMAIN-CONTAINING PROTEIN"/>
    <property type="match status" value="1"/>
</dbReference>
<dbReference type="RefSeq" id="WP_193539476.1">
    <property type="nucleotide sequence ID" value="NZ_JADCLJ010000024.1"/>
</dbReference>
<evidence type="ECO:0000256" key="2">
    <source>
        <dbReference type="SAM" id="MobiDB-lite"/>
    </source>
</evidence>
<proteinExistence type="predicted"/>
<dbReference type="InterPro" id="IPR012337">
    <property type="entry name" value="RNaseH-like_sf"/>
</dbReference>
<dbReference type="SUPFAM" id="SSF53098">
    <property type="entry name" value="Ribonuclease H-like"/>
    <property type="match status" value="1"/>
</dbReference>
<dbReference type="Gene3D" id="1.25.40.10">
    <property type="entry name" value="Tetratricopeptide repeat domain"/>
    <property type="match status" value="1"/>
</dbReference>
<keyword evidence="5" id="KW-1185">Reference proteome</keyword>
<comment type="caution">
    <text evidence="4">The sequence shown here is derived from an EMBL/GenBank/DDBJ whole genome shotgun (WGS) entry which is preliminary data.</text>
</comment>
<dbReference type="InterPro" id="IPR036397">
    <property type="entry name" value="RNaseH_sf"/>
</dbReference>
<evidence type="ECO:0000313" key="4">
    <source>
        <dbReference type="EMBL" id="MBE4910219.1"/>
    </source>
</evidence>
<reference evidence="4 5" key="1">
    <citation type="submission" date="2020-10" db="EMBL/GenBank/DDBJ databases">
        <title>Bacillus sp. HD4P25, an endophyte from a halophyte.</title>
        <authorList>
            <person name="Sun J.-Q."/>
        </authorList>
    </citation>
    <scope>NUCLEOTIDE SEQUENCE [LARGE SCALE GENOMIC DNA]</scope>
    <source>
        <strain evidence="4 5">YIM 93174</strain>
    </source>
</reference>
<feature type="domain" description="YprB ribonuclease H-like" evidence="3">
    <location>
        <begin position="106"/>
        <end position="274"/>
    </location>
</feature>
<organism evidence="4 5">
    <name type="scientific">Litchfieldia luteola</name>
    <dbReference type="NCBI Taxonomy" id="682179"/>
    <lineage>
        <taxon>Bacteria</taxon>
        <taxon>Bacillati</taxon>
        <taxon>Bacillota</taxon>
        <taxon>Bacilli</taxon>
        <taxon>Bacillales</taxon>
        <taxon>Bacillaceae</taxon>
        <taxon>Litchfieldia</taxon>
    </lineage>
</organism>
<dbReference type="Pfam" id="PF13482">
    <property type="entry name" value="RNase_H_2"/>
    <property type="match status" value="1"/>
</dbReference>
<evidence type="ECO:0000259" key="3">
    <source>
        <dbReference type="Pfam" id="PF13482"/>
    </source>
</evidence>
<dbReference type="Proteomes" id="UP001516662">
    <property type="component" value="Unassembled WGS sequence"/>
</dbReference>
<accession>A0ABR9QNY8</accession>
<protein>
    <submittedName>
        <fullName evidence="4">Ribonuclease H-like domain-containing protein</fullName>
    </submittedName>
</protein>
<dbReference type="InterPro" id="IPR011990">
    <property type="entry name" value="TPR-like_helical_dom_sf"/>
</dbReference>
<feature type="region of interest" description="Disordered" evidence="2">
    <location>
        <begin position="1"/>
        <end position="27"/>
    </location>
</feature>
<feature type="coiled-coil region" evidence="1">
    <location>
        <begin position="389"/>
        <end position="416"/>
    </location>
</feature>
<dbReference type="PANTHER" id="PTHR38462">
    <property type="entry name" value="EXONUCLEASE-LIKE PROTEIN"/>
    <property type="match status" value="1"/>
</dbReference>
<keyword evidence="1" id="KW-0175">Coiled coil</keyword>
<evidence type="ECO:0000313" key="5">
    <source>
        <dbReference type="Proteomes" id="UP001516662"/>
    </source>
</evidence>
<gene>
    <name evidence="4" type="ORF">IMZ08_19460</name>
</gene>
<feature type="compositionally biased region" description="Basic residues" evidence="2">
    <location>
        <begin position="1"/>
        <end position="12"/>
    </location>
</feature>
<dbReference type="EMBL" id="JADCLJ010000024">
    <property type="protein sequence ID" value="MBE4910219.1"/>
    <property type="molecule type" value="Genomic_DNA"/>
</dbReference>
<sequence length="416" mass="48366">MSIKNKLNRLKNHISTNTQPREQKEQIEKASLSIDIPDLDKWEKYGAKPFYFDESYCFVREVRYPLKTKHGLYQFNELKRVVSSWNEAKVDHPLSSKHIRAEDLFFFDTETTGLGGGVGNTIFLLGHARLADEEIILTQHFLPNLGGEVALYQSFLSSVDYTTLVTYNGKSFDWPQLKTRHTLIRDALPKLPEFGHFDLYHASRRLWKNKLDSVRLSVVEKEILNITREKDVPGYLAPMIYFDFIEHKNPEGIFGVMHHNEVDILSLITLYIHLSNLLLSSDESSPDQFEIARWFDTLGEKDEAKKGYLHAASLDNKDSLKAKFAIASMLKKNKKWNEAIAEFLEVYERADKHLRLKSGIELSKLYEHKEKDYPTALQFACEGLEISNSLQIKSEIEELEKRILRLEKKEKRRNVQ</sequence>
<evidence type="ECO:0000256" key="1">
    <source>
        <dbReference type="SAM" id="Coils"/>
    </source>
</evidence>